<keyword evidence="2" id="KW-0812">Transmembrane</keyword>
<feature type="transmembrane region" description="Helical" evidence="2">
    <location>
        <begin position="251"/>
        <end position="275"/>
    </location>
</feature>
<keyword evidence="2" id="KW-0472">Membrane</keyword>
<dbReference type="AlphaFoldDB" id="A0A183UHT7"/>
<gene>
    <name evidence="3" type="ORF">TCNE_LOCUS8057</name>
</gene>
<feature type="compositionally biased region" description="Low complexity" evidence="1">
    <location>
        <begin position="72"/>
        <end position="89"/>
    </location>
</feature>
<dbReference type="WBParaSite" id="TCNE_0000805701-mRNA-1">
    <property type="protein sequence ID" value="TCNE_0000805701-mRNA-1"/>
    <property type="gene ID" value="TCNE_0000805701"/>
</dbReference>
<proteinExistence type="predicted"/>
<sequence length="355" mass="39552">MAGQAIVDDTRLEIQESEIDQTQKSNEEAYKSKRKSSESKPDPENRSTKQLYSDRKDITCRGNISANKKYPSNVNADVSDVNDNSLSSAKGSSDVRKEWHEWLKFKQHISFYWFAKFGVLIMCTSAKKSNTIEGLLGLREASESLASVEETDILQRTIALCSGKYEKRSKHFAKNNPKTRSKERKRAEWESKDMTKVQLISKDTKRIPPESEPIGDDSMSYMVQRPITPAVSIEGSEIVLKVTCIEPSNSIAAWTIILFVVPSIFNIVSAVSIVLTTVHIRSLQRITEGIASSTNWLIRTATRVSFGPTAKKALIGYARSKPHLAKYAQAPPTPTDCADPAPSLNFASTVQHSVH</sequence>
<dbReference type="EMBL" id="UYWY01019814">
    <property type="protein sequence ID" value="VDM39378.1"/>
    <property type="molecule type" value="Genomic_DNA"/>
</dbReference>
<evidence type="ECO:0000313" key="5">
    <source>
        <dbReference type="WBParaSite" id="TCNE_0000805701-mRNA-1"/>
    </source>
</evidence>
<dbReference type="Proteomes" id="UP000050794">
    <property type="component" value="Unassembled WGS sequence"/>
</dbReference>
<reference evidence="3 4" key="2">
    <citation type="submission" date="2018-11" db="EMBL/GenBank/DDBJ databases">
        <authorList>
            <consortium name="Pathogen Informatics"/>
        </authorList>
    </citation>
    <scope>NUCLEOTIDE SEQUENCE [LARGE SCALE GENOMIC DNA]</scope>
</reference>
<evidence type="ECO:0000313" key="4">
    <source>
        <dbReference type="Proteomes" id="UP000050794"/>
    </source>
</evidence>
<name>A0A183UHT7_TOXCA</name>
<evidence type="ECO:0000256" key="1">
    <source>
        <dbReference type="SAM" id="MobiDB-lite"/>
    </source>
</evidence>
<feature type="compositionally biased region" description="Basic and acidic residues" evidence="1">
    <location>
        <begin position="25"/>
        <end position="55"/>
    </location>
</feature>
<feature type="region of interest" description="Disordered" evidence="1">
    <location>
        <begin position="71"/>
        <end position="91"/>
    </location>
</feature>
<evidence type="ECO:0000313" key="3">
    <source>
        <dbReference type="EMBL" id="VDM39378.1"/>
    </source>
</evidence>
<feature type="region of interest" description="Disordered" evidence="1">
    <location>
        <begin position="1"/>
        <end position="55"/>
    </location>
</feature>
<protein>
    <submittedName>
        <fullName evidence="5">MLO-like protein</fullName>
    </submittedName>
</protein>
<keyword evidence="4" id="KW-1185">Reference proteome</keyword>
<evidence type="ECO:0000256" key="2">
    <source>
        <dbReference type="SAM" id="Phobius"/>
    </source>
</evidence>
<reference evidence="5" key="1">
    <citation type="submission" date="2016-06" db="UniProtKB">
        <authorList>
            <consortium name="WormBaseParasite"/>
        </authorList>
    </citation>
    <scope>IDENTIFICATION</scope>
</reference>
<accession>A0A183UHT7</accession>
<keyword evidence="2" id="KW-1133">Transmembrane helix</keyword>
<organism evidence="4 5">
    <name type="scientific">Toxocara canis</name>
    <name type="common">Canine roundworm</name>
    <dbReference type="NCBI Taxonomy" id="6265"/>
    <lineage>
        <taxon>Eukaryota</taxon>
        <taxon>Metazoa</taxon>
        <taxon>Ecdysozoa</taxon>
        <taxon>Nematoda</taxon>
        <taxon>Chromadorea</taxon>
        <taxon>Rhabditida</taxon>
        <taxon>Spirurina</taxon>
        <taxon>Ascaridomorpha</taxon>
        <taxon>Ascaridoidea</taxon>
        <taxon>Toxocaridae</taxon>
        <taxon>Toxocara</taxon>
    </lineage>
</organism>